<dbReference type="InterPro" id="IPR002641">
    <property type="entry name" value="PNPLA_dom"/>
</dbReference>
<evidence type="ECO:0000313" key="5">
    <source>
        <dbReference type="Proteomes" id="UP001597045"/>
    </source>
</evidence>
<dbReference type="Gene3D" id="3.40.1090.10">
    <property type="entry name" value="Cytosolic phospholipase A2 catalytic domain"/>
    <property type="match status" value="1"/>
</dbReference>
<comment type="caution">
    <text evidence="4">The sequence shown here is derived from an EMBL/GenBank/DDBJ whole genome shotgun (WGS) entry which is preliminary data.</text>
</comment>
<protein>
    <submittedName>
        <fullName evidence="4">Patatin-like phospholipase family protein</fullName>
    </submittedName>
</protein>
<dbReference type="PROSITE" id="PS51635">
    <property type="entry name" value="PNPLA"/>
    <property type="match status" value="1"/>
</dbReference>
<reference evidence="5" key="1">
    <citation type="journal article" date="2019" name="Int. J. Syst. Evol. Microbiol.">
        <title>The Global Catalogue of Microorganisms (GCM) 10K type strain sequencing project: providing services to taxonomists for standard genome sequencing and annotation.</title>
        <authorList>
            <consortium name="The Broad Institute Genomics Platform"/>
            <consortium name="The Broad Institute Genome Sequencing Center for Infectious Disease"/>
            <person name="Wu L."/>
            <person name="Ma J."/>
        </authorList>
    </citation>
    <scope>NUCLEOTIDE SEQUENCE [LARGE SCALE GENOMIC DNA]</scope>
    <source>
        <strain evidence="5">JCM 31486</strain>
    </source>
</reference>
<evidence type="ECO:0000259" key="3">
    <source>
        <dbReference type="PROSITE" id="PS51635"/>
    </source>
</evidence>
<proteinExistence type="predicted"/>
<dbReference type="EMBL" id="JBHTIS010001132">
    <property type="protein sequence ID" value="MFD1047551.1"/>
    <property type="molecule type" value="Genomic_DNA"/>
</dbReference>
<evidence type="ECO:0000313" key="4">
    <source>
        <dbReference type="EMBL" id="MFD1047551.1"/>
    </source>
</evidence>
<dbReference type="InterPro" id="IPR016035">
    <property type="entry name" value="Acyl_Trfase/lysoPLipase"/>
</dbReference>
<gene>
    <name evidence="4" type="ORF">ACFQ1S_19400</name>
</gene>
<accession>A0ABW3M9X1</accession>
<sequence length="176" mass="19518">MLMASTVLSGRIWRERHPVAEVLRRRRETGSQPGQRDDPHKVGLAVEGGGMRGVVSGGMLVALHELGYADAFDDVYSCSSGALNGAYFVARDTWYPLSIYFDDLSSGHFLDFARALRRQMPMNLDYVLDEVLTNRKPLDYATAIASAQRLHIIVTDVDALKTVDLTDFESPADLRA</sequence>
<evidence type="ECO:0000256" key="2">
    <source>
        <dbReference type="PROSITE-ProRule" id="PRU01161"/>
    </source>
</evidence>
<dbReference type="Proteomes" id="UP001597045">
    <property type="component" value="Unassembled WGS sequence"/>
</dbReference>
<name>A0ABW3M9X1_9PSEU</name>
<feature type="short sequence motif" description="GXGXXG" evidence="2">
    <location>
        <begin position="48"/>
        <end position="53"/>
    </location>
</feature>
<dbReference type="Pfam" id="PF01734">
    <property type="entry name" value="Patatin"/>
    <property type="match status" value="1"/>
</dbReference>
<feature type="non-terminal residue" evidence="4">
    <location>
        <position position="176"/>
    </location>
</feature>
<evidence type="ECO:0000256" key="1">
    <source>
        <dbReference type="ARBA" id="ARBA00023098"/>
    </source>
</evidence>
<organism evidence="4 5">
    <name type="scientific">Kibdelosporangium lantanae</name>
    <dbReference type="NCBI Taxonomy" id="1497396"/>
    <lineage>
        <taxon>Bacteria</taxon>
        <taxon>Bacillati</taxon>
        <taxon>Actinomycetota</taxon>
        <taxon>Actinomycetes</taxon>
        <taxon>Pseudonocardiales</taxon>
        <taxon>Pseudonocardiaceae</taxon>
        <taxon>Kibdelosporangium</taxon>
    </lineage>
</organism>
<comment type="caution">
    <text evidence="2">Lacks conserved residue(s) required for the propagation of feature annotation.</text>
</comment>
<keyword evidence="5" id="KW-1185">Reference proteome</keyword>
<dbReference type="SUPFAM" id="SSF52151">
    <property type="entry name" value="FabD/lysophospholipase-like"/>
    <property type="match status" value="1"/>
</dbReference>
<feature type="domain" description="PNPLA" evidence="3">
    <location>
        <begin position="44"/>
        <end position="176"/>
    </location>
</feature>
<keyword evidence="1" id="KW-0443">Lipid metabolism</keyword>